<dbReference type="EMBL" id="HBII01026876">
    <property type="protein sequence ID" value="CAE0352327.1"/>
    <property type="molecule type" value="Transcribed_RNA"/>
</dbReference>
<dbReference type="InterPro" id="IPR050121">
    <property type="entry name" value="Cytochrome_P450_monoxygenase"/>
</dbReference>
<dbReference type="GO" id="GO:0004497">
    <property type="term" value="F:monooxygenase activity"/>
    <property type="evidence" value="ECO:0007669"/>
    <property type="project" value="InterPro"/>
</dbReference>
<dbReference type="InterPro" id="IPR036396">
    <property type="entry name" value="Cyt_P450_sf"/>
</dbReference>
<dbReference type="AlphaFoldDB" id="A0A7S3NDG3"/>
<keyword evidence="2" id="KW-0479">Metal-binding</keyword>
<dbReference type="SUPFAM" id="SSF48264">
    <property type="entry name" value="Cytochrome P450"/>
    <property type="match status" value="1"/>
</dbReference>
<dbReference type="Gene3D" id="1.10.630.10">
    <property type="entry name" value="Cytochrome P450"/>
    <property type="match status" value="1"/>
</dbReference>
<dbReference type="GO" id="GO:0020037">
    <property type="term" value="F:heme binding"/>
    <property type="evidence" value="ECO:0007669"/>
    <property type="project" value="InterPro"/>
</dbReference>
<evidence type="ECO:0008006" key="4">
    <source>
        <dbReference type="Google" id="ProtNLM"/>
    </source>
</evidence>
<gene>
    <name evidence="3" type="ORF">EHAR0213_LOCUS11243</name>
</gene>
<dbReference type="Pfam" id="PF00067">
    <property type="entry name" value="p450"/>
    <property type="match status" value="1"/>
</dbReference>
<proteinExistence type="inferred from homology"/>
<protein>
    <recommendedName>
        <fullName evidence="4">Cytochrome P450</fullName>
    </recommendedName>
</protein>
<name>A0A7S3NDG3_9SPIT</name>
<evidence type="ECO:0000256" key="2">
    <source>
        <dbReference type="PIRSR" id="PIRSR602401-1"/>
    </source>
</evidence>
<dbReference type="InterPro" id="IPR001128">
    <property type="entry name" value="Cyt_P450"/>
</dbReference>
<dbReference type="GO" id="GO:0016705">
    <property type="term" value="F:oxidoreductase activity, acting on paired donors, with incorporation or reduction of molecular oxygen"/>
    <property type="evidence" value="ECO:0007669"/>
    <property type="project" value="InterPro"/>
</dbReference>
<reference evidence="3" key="1">
    <citation type="submission" date="2021-01" db="EMBL/GenBank/DDBJ databases">
        <authorList>
            <person name="Corre E."/>
            <person name="Pelletier E."/>
            <person name="Niang G."/>
            <person name="Scheremetjew M."/>
            <person name="Finn R."/>
            <person name="Kale V."/>
            <person name="Holt S."/>
            <person name="Cochrane G."/>
            <person name="Meng A."/>
            <person name="Brown T."/>
            <person name="Cohen L."/>
        </authorList>
    </citation>
    <scope>NUCLEOTIDE SEQUENCE</scope>
    <source>
        <strain evidence="3">FSP1.4</strain>
    </source>
</reference>
<dbReference type="PANTHER" id="PTHR24305">
    <property type="entry name" value="CYTOCHROME P450"/>
    <property type="match status" value="1"/>
</dbReference>
<dbReference type="GO" id="GO:0005506">
    <property type="term" value="F:iron ion binding"/>
    <property type="evidence" value="ECO:0007669"/>
    <property type="project" value="InterPro"/>
</dbReference>
<keyword evidence="2" id="KW-0349">Heme</keyword>
<evidence type="ECO:0000256" key="1">
    <source>
        <dbReference type="ARBA" id="ARBA00010617"/>
    </source>
</evidence>
<dbReference type="InterPro" id="IPR002401">
    <property type="entry name" value="Cyt_P450_E_grp-I"/>
</dbReference>
<dbReference type="PANTHER" id="PTHR24305:SF166">
    <property type="entry name" value="CYTOCHROME P450 12A4, MITOCHONDRIAL-RELATED"/>
    <property type="match status" value="1"/>
</dbReference>
<evidence type="ECO:0000313" key="3">
    <source>
        <dbReference type="EMBL" id="CAE0352327.1"/>
    </source>
</evidence>
<sequence length="291" mass="33401">MKITDDCSILSMTPLNVIFPWFVHYGIGSENKRNNNNSDEFARVIKDVCTKSEDKDSVYNRVLSTGLFTRETIYKDINSILFGGHETTSKSLCSCLLFLKRNPSVEQKLKHELHSVLLEDGKYSVRDLDRILHNDKLDELEYLTCFVKEVLRHSPPAVRSLGYQAKKPFKLGDILVPKNQIVSLNVYAAHYDLTQWIEPTRFVPERFDPSSEYFLTPDGKTRHPLSFCPFTFGARTCPGRALGMMELKILVIYFMLAIDYEIDESTLTNEELCFAILSPFTLDIKVTKVHV</sequence>
<comment type="similarity">
    <text evidence="1">Belongs to the cytochrome P450 family.</text>
</comment>
<dbReference type="CDD" id="cd00302">
    <property type="entry name" value="cytochrome_P450"/>
    <property type="match status" value="1"/>
</dbReference>
<accession>A0A7S3NDG3</accession>
<feature type="binding site" description="axial binding residue" evidence="2">
    <location>
        <position position="237"/>
    </location>
    <ligand>
        <name>heme</name>
        <dbReference type="ChEBI" id="CHEBI:30413"/>
    </ligand>
    <ligandPart>
        <name>Fe</name>
        <dbReference type="ChEBI" id="CHEBI:18248"/>
    </ligandPart>
</feature>
<comment type="cofactor">
    <cofactor evidence="2">
        <name>heme</name>
        <dbReference type="ChEBI" id="CHEBI:30413"/>
    </cofactor>
</comment>
<dbReference type="PRINTS" id="PR00385">
    <property type="entry name" value="P450"/>
</dbReference>
<keyword evidence="2" id="KW-0408">Iron</keyword>
<dbReference type="PRINTS" id="PR00463">
    <property type="entry name" value="EP450I"/>
</dbReference>
<organism evidence="3">
    <name type="scientific">Euplotes harpa</name>
    <dbReference type="NCBI Taxonomy" id="151035"/>
    <lineage>
        <taxon>Eukaryota</taxon>
        <taxon>Sar</taxon>
        <taxon>Alveolata</taxon>
        <taxon>Ciliophora</taxon>
        <taxon>Intramacronucleata</taxon>
        <taxon>Spirotrichea</taxon>
        <taxon>Hypotrichia</taxon>
        <taxon>Euplotida</taxon>
        <taxon>Euplotidae</taxon>
        <taxon>Euplotes</taxon>
    </lineage>
</organism>